<reference evidence="1 2" key="1">
    <citation type="submission" date="2014-02" db="EMBL/GenBank/DDBJ databases">
        <title>The Genome Sequence of Trichophyton interdigitale MR816.</title>
        <authorList>
            <consortium name="The Broad Institute Genomics Platform"/>
            <person name="Cuomo C.A."/>
            <person name="White T.C."/>
            <person name="Graser Y."/>
            <person name="Martinez-Rossi N."/>
            <person name="Heitman J."/>
            <person name="Young S.K."/>
            <person name="Zeng Q."/>
            <person name="Gargeya S."/>
            <person name="Abouelleil A."/>
            <person name="Alvarado L."/>
            <person name="Chapman S.B."/>
            <person name="Gainer-Dewar J."/>
            <person name="Goldberg J."/>
            <person name="Griggs A."/>
            <person name="Gujja S."/>
            <person name="Hansen M."/>
            <person name="Howarth C."/>
            <person name="Imamovic A."/>
            <person name="Larimer J."/>
            <person name="Martinez D."/>
            <person name="Murphy C."/>
            <person name="Pearson M.D."/>
            <person name="Persinoti G."/>
            <person name="Poon T."/>
            <person name="Priest M."/>
            <person name="Roberts A.D."/>
            <person name="Saif S."/>
            <person name="Shea T.D."/>
            <person name="Sykes S.N."/>
            <person name="Wortman J."/>
            <person name="Nusbaum C."/>
            <person name="Birren B."/>
        </authorList>
    </citation>
    <scope>NUCLEOTIDE SEQUENCE [LARGE SCALE GENOMIC DNA]</scope>
    <source>
        <strain evidence="1 2">MR816</strain>
    </source>
</reference>
<protein>
    <submittedName>
        <fullName evidence="1">Uncharacterized protein</fullName>
    </submittedName>
</protein>
<dbReference type="Pfam" id="PF20174">
    <property type="entry name" value="DUF6540"/>
    <property type="match status" value="1"/>
</dbReference>
<dbReference type="OrthoDB" id="37659at2759"/>
<dbReference type="HOGENOM" id="CLU_121066_0_0_1"/>
<dbReference type="EMBL" id="AOKY01000368">
    <property type="protein sequence ID" value="KDB22266.1"/>
    <property type="molecule type" value="Genomic_DNA"/>
</dbReference>
<comment type="caution">
    <text evidence="1">The sequence shown here is derived from an EMBL/GenBank/DDBJ whole genome shotgun (WGS) entry which is preliminary data.</text>
</comment>
<gene>
    <name evidence="1" type="ORF">H109_05829</name>
</gene>
<evidence type="ECO:0000313" key="1">
    <source>
        <dbReference type="EMBL" id="KDB22266.1"/>
    </source>
</evidence>
<dbReference type="OMA" id="KNIAWDT"/>
<proteinExistence type="predicted"/>
<sequence length="134" mass="15435">MAPSTPLMVAISDNPGIKHWSLFIDTEQKPDKTIIHLLGARQRYFRDVRIRSDVRESTSLVELCPICEIDTYKVEAVKNIAWDTPVRNEEADYSCQDFIIDVLEKLEQANIVNAEDPDYQRNKGAVKAKREAWK</sequence>
<dbReference type="Proteomes" id="UP000024533">
    <property type="component" value="Unassembled WGS sequence"/>
</dbReference>
<evidence type="ECO:0000313" key="2">
    <source>
        <dbReference type="Proteomes" id="UP000024533"/>
    </source>
</evidence>
<organism evidence="1 2">
    <name type="scientific">Trichophyton interdigitale (strain MR816)</name>
    <dbReference type="NCBI Taxonomy" id="1215338"/>
    <lineage>
        <taxon>Eukaryota</taxon>
        <taxon>Fungi</taxon>
        <taxon>Dikarya</taxon>
        <taxon>Ascomycota</taxon>
        <taxon>Pezizomycotina</taxon>
        <taxon>Eurotiomycetes</taxon>
        <taxon>Eurotiomycetidae</taxon>
        <taxon>Onygenales</taxon>
        <taxon>Arthrodermataceae</taxon>
        <taxon>Trichophyton</taxon>
    </lineage>
</organism>
<dbReference type="InterPro" id="IPR046670">
    <property type="entry name" value="DUF6540"/>
</dbReference>
<dbReference type="AlphaFoldDB" id="A0A059J315"/>
<name>A0A059J315_TRIIM</name>
<keyword evidence="2" id="KW-1185">Reference proteome</keyword>
<accession>A0A059J315</accession>